<accession>A0A1E7QLC0</accession>
<protein>
    <submittedName>
        <fullName evidence="1">Chorismate synthase</fullName>
    </submittedName>
</protein>
<organism evidence="1 2">
    <name type="scientific">Wolbachia pipientis</name>
    <dbReference type="NCBI Taxonomy" id="955"/>
    <lineage>
        <taxon>Bacteria</taxon>
        <taxon>Pseudomonadati</taxon>
        <taxon>Pseudomonadota</taxon>
        <taxon>Alphaproteobacteria</taxon>
        <taxon>Rickettsiales</taxon>
        <taxon>Anaplasmataceae</taxon>
        <taxon>Wolbachieae</taxon>
        <taxon>Wolbachia</taxon>
    </lineage>
</organism>
<keyword evidence="2" id="KW-1185">Reference proteome</keyword>
<dbReference type="PANTHER" id="PTHR30050">
    <property type="entry name" value="CHROMOSOMAL REPLICATION INITIATOR PROTEIN DNAA"/>
    <property type="match status" value="1"/>
</dbReference>
<sequence>MQLNLFNNNHYADYSQHNYIILNENKYVYDAVVNNASWKSLLLFGPKSSGKTHLAHIWKSVNNAIFININNFISDMRYSDAFILENIHNIQDETSLLHCYNYMKESNKKMLITSAISPTGLNFKLKDLHSRILSTTSVKIPPASEDLLRIMLIKRFADKQLKIDSKVIDYILSRIERSFYSINRITEEIDNKSVGMAITIPFISSLLRELN</sequence>
<dbReference type="SUPFAM" id="SSF52540">
    <property type="entry name" value="P-loop containing nucleoside triphosphate hydrolases"/>
    <property type="match status" value="1"/>
</dbReference>
<dbReference type="PANTHER" id="PTHR30050:SF5">
    <property type="entry name" value="DNAA REGULATORY INACTIVATOR HDA"/>
    <property type="match status" value="1"/>
</dbReference>
<dbReference type="EMBL" id="MJMG01000001">
    <property type="protein sequence ID" value="OEY87207.1"/>
    <property type="molecule type" value="Genomic_DNA"/>
</dbReference>
<gene>
    <name evidence="1" type="ORF">BIY23_01730</name>
</gene>
<dbReference type="GO" id="GO:0005886">
    <property type="term" value="C:plasma membrane"/>
    <property type="evidence" value="ECO:0007669"/>
    <property type="project" value="TreeGrafter"/>
</dbReference>
<dbReference type="Proteomes" id="UP000175679">
    <property type="component" value="Unassembled WGS sequence"/>
</dbReference>
<dbReference type="RefSeq" id="WP_070064862.1">
    <property type="nucleotide sequence ID" value="NZ_MJMG01000001.1"/>
</dbReference>
<proteinExistence type="predicted"/>
<dbReference type="GO" id="GO:0003688">
    <property type="term" value="F:DNA replication origin binding"/>
    <property type="evidence" value="ECO:0007669"/>
    <property type="project" value="TreeGrafter"/>
</dbReference>
<comment type="caution">
    <text evidence="1">The sequence shown here is derived from an EMBL/GenBank/DDBJ whole genome shotgun (WGS) entry which is preliminary data.</text>
</comment>
<dbReference type="OrthoDB" id="7390113at2"/>
<reference evidence="1 2" key="1">
    <citation type="submission" date="2016-09" db="EMBL/GenBank/DDBJ databases">
        <title>Genomic evidence for plant-parasitic nematodes as the earliest Wolbachia hosts.</title>
        <authorList>
            <person name="Brown A.M."/>
            <person name="Wasala S.K."/>
            <person name="Howe D.K."/>
            <person name="Peetz A.B."/>
            <person name="Zasada I.A."/>
            <person name="Denver D.R."/>
        </authorList>
    </citation>
    <scope>NUCLEOTIDE SEQUENCE [LARGE SCALE GENOMIC DNA]</scope>
    <source>
        <strain evidence="2">wPpe</strain>
    </source>
</reference>
<dbReference type="InterPro" id="IPR027417">
    <property type="entry name" value="P-loop_NTPase"/>
</dbReference>
<name>A0A1E7QLC0_WOLPI</name>
<dbReference type="Gene3D" id="1.10.8.60">
    <property type="match status" value="1"/>
</dbReference>
<evidence type="ECO:0000313" key="2">
    <source>
        <dbReference type="Proteomes" id="UP000175679"/>
    </source>
</evidence>
<dbReference type="GO" id="GO:0006270">
    <property type="term" value="P:DNA replication initiation"/>
    <property type="evidence" value="ECO:0007669"/>
    <property type="project" value="TreeGrafter"/>
</dbReference>
<dbReference type="Gene3D" id="3.40.50.300">
    <property type="entry name" value="P-loop containing nucleotide triphosphate hydrolases"/>
    <property type="match status" value="1"/>
</dbReference>
<evidence type="ECO:0000313" key="1">
    <source>
        <dbReference type="EMBL" id="OEY87207.1"/>
    </source>
</evidence>
<dbReference type="AlphaFoldDB" id="A0A1E7QLC0"/>